<evidence type="ECO:0000313" key="2">
    <source>
        <dbReference type="EMBL" id="AMO67278.1"/>
    </source>
</evidence>
<dbReference type="InterPro" id="IPR023214">
    <property type="entry name" value="HAD_sf"/>
</dbReference>
<dbReference type="EMBL" id="CP014544">
    <property type="protein sequence ID" value="AMO67278.1"/>
    <property type="molecule type" value="Genomic_DNA"/>
</dbReference>
<dbReference type="PANTHER" id="PTHR16504">
    <property type="entry name" value="5'(3')-DEOXYRIBONUCLEOTIDASE"/>
    <property type="match status" value="1"/>
</dbReference>
<protein>
    <submittedName>
        <fullName evidence="2">Uncharacterized protein</fullName>
    </submittedName>
</protein>
<accession>A0A127M209</accession>
<dbReference type="RefSeq" id="WP_008248141.1">
    <property type="nucleotide sequence ID" value="NZ_CP014544.1"/>
</dbReference>
<comment type="similarity">
    <text evidence="1">Belongs to the 5'(3')-deoxyribonucleotidase family.</text>
</comment>
<dbReference type="STRING" id="1470434.AZF00_02725"/>
<dbReference type="AlphaFoldDB" id="A0A127M209"/>
<proteinExistence type="inferred from homology"/>
<evidence type="ECO:0000256" key="1">
    <source>
        <dbReference type="ARBA" id="ARBA00009589"/>
    </source>
</evidence>
<sequence>MFDDKTIIYVDMDHVLCDYDAGFTQWQAKYPELKFPQSQPGMYLSLEPVEGAIETYLWLHNHPKTAVFILTAPSVKNPHCYAEKRLWVEQHLGMDAVDNLIISPHKGLSRGDYLIDNNITGKGQDSFEGELIHFGSEYFPNWAKVRDHFEQILTKA</sequence>
<dbReference type="KEGG" id="zal:AZF00_02725"/>
<reference evidence="2 3" key="1">
    <citation type="submission" date="2015-12" db="EMBL/GenBank/DDBJ databases">
        <authorList>
            <person name="Shamseldin A."/>
            <person name="Moawad H."/>
            <person name="Abd El-Rahim W.M."/>
            <person name="Sadowsky M.J."/>
        </authorList>
    </citation>
    <scope>NUCLEOTIDE SEQUENCE [LARGE SCALE GENOMIC DNA]</scope>
    <source>
        <strain evidence="2 3">SM2</strain>
    </source>
</reference>
<dbReference type="GO" id="GO:0008253">
    <property type="term" value="F:5'-nucleotidase activity"/>
    <property type="evidence" value="ECO:0007669"/>
    <property type="project" value="InterPro"/>
</dbReference>
<evidence type="ECO:0000313" key="3">
    <source>
        <dbReference type="Proteomes" id="UP000074119"/>
    </source>
</evidence>
<dbReference type="SUPFAM" id="SSF56784">
    <property type="entry name" value="HAD-like"/>
    <property type="match status" value="1"/>
</dbReference>
<dbReference type="InterPro" id="IPR036412">
    <property type="entry name" value="HAD-like_sf"/>
</dbReference>
<dbReference type="PANTHER" id="PTHR16504:SF4">
    <property type="entry name" value="5'(3')-DEOXYRIBONUCLEOTIDASE"/>
    <property type="match status" value="1"/>
</dbReference>
<name>A0A127M209_9GAMM</name>
<organism evidence="2 3">
    <name type="scientific">Zhongshania aliphaticivorans</name>
    <dbReference type="NCBI Taxonomy" id="1470434"/>
    <lineage>
        <taxon>Bacteria</taxon>
        <taxon>Pseudomonadati</taxon>
        <taxon>Pseudomonadota</taxon>
        <taxon>Gammaproteobacteria</taxon>
        <taxon>Cellvibrionales</taxon>
        <taxon>Spongiibacteraceae</taxon>
        <taxon>Zhongshania</taxon>
    </lineage>
</organism>
<dbReference type="Pfam" id="PF06941">
    <property type="entry name" value="NT5C"/>
    <property type="match status" value="1"/>
</dbReference>
<dbReference type="Proteomes" id="UP000074119">
    <property type="component" value="Chromosome"/>
</dbReference>
<dbReference type="Gene3D" id="3.40.50.1000">
    <property type="entry name" value="HAD superfamily/HAD-like"/>
    <property type="match status" value="1"/>
</dbReference>
<gene>
    <name evidence="2" type="ORF">AZF00_02725</name>
</gene>
<dbReference type="InterPro" id="IPR010708">
    <property type="entry name" value="5'(3')-deoxyribonucleotidase"/>
</dbReference>
<dbReference type="GO" id="GO:0009223">
    <property type="term" value="P:pyrimidine deoxyribonucleotide catabolic process"/>
    <property type="evidence" value="ECO:0007669"/>
    <property type="project" value="TreeGrafter"/>
</dbReference>